<feature type="non-terminal residue" evidence="1">
    <location>
        <position position="1"/>
    </location>
</feature>
<dbReference type="OrthoDB" id="10541474at2759"/>
<dbReference type="GeneID" id="59255151"/>
<gene>
    <name evidence="1" type="ORF">Bfra_001019</name>
</gene>
<sequence>RCLLDSYHAKHDGDDGAQRQLTRLPYVLRPLNAKPVHTATIISSFKKNMERQGTHKSLTSQSETNTKRYPLHDIFHKIGEDGAQETYLSVTRERSTPISMVCCAPSSQSETNTISCFFAIIIFDHWVNLKVRFEQMRGGDWSGPPRSYQPQVVPRLSASNQMTEMTPLYDKPWRSGSCHGGVGAGSLQLPEPSNNHRSRGSQLLLLPSLIHRI</sequence>
<dbReference type="RefSeq" id="XP_037197792.1">
    <property type="nucleotide sequence ID" value="XM_037331459.1"/>
</dbReference>
<organism evidence="1 2">
    <name type="scientific">Botrytis fragariae</name>
    <dbReference type="NCBI Taxonomy" id="1964551"/>
    <lineage>
        <taxon>Eukaryota</taxon>
        <taxon>Fungi</taxon>
        <taxon>Dikarya</taxon>
        <taxon>Ascomycota</taxon>
        <taxon>Pezizomycotina</taxon>
        <taxon>Leotiomycetes</taxon>
        <taxon>Helotiales</taxon>
        <taxon>Sclerotiniaceae</taxon>
        <taxon>Botrytis</taxon>
    </lineage>
</organism>
<comment type="caution">
    <text evidence="1">The sequence shown here is derived from an EMBL/GenBank/DDBJ whole genome shotgun (WGS) entry which is preliminary data.</text>
</comment>
<reference evidence="1 2" key="1">
    <citation type="journal article" date="2020" name="Phytopathology">
        <title>A high-quality genome resource of Botrytis fragariae, a new and rapidly spreading fungal pathogen causing strawberry gray mold in the U.S.A.</title>
        <authorList>
            <person name="Wu Y."/>
            <person name="Saski C.A."/>
            <person name="Schnabel G."/>
            <person name="Xiao S."/>
            <person name="Hu M."/>
        </authorList>
    </citation>
    <scope>NUCLEOTIDE SEQUENCE [LARGE SCALE GENOMIC DNA]</scope>
    <source>
        <strain evidence="1 2">BVB16</strain>
    </source>
</reference>
<keyword evidence="2" id="KW-1185">Reference proteome</keyword>
<name>A0A8H6B472_9HELO</name>
<dbReference type="Proteomes" id="UP000531561">
    <property type="component" value="Unassembled WGS sequence"/>
</dbReference>
<proteinExistence type="predicted"/>
<protein>
    <submittedName>
        <fullName evidence="1">Uncharacterized protein</fullName>
    </submittedName>
</protein>
<accession>A0A8H6B472</accession>
<evidence type="ECO:0000313" key="2">
    <source>
        <dbReference type="Proteomes" id="UP000531561"/>
    </source>
</evidence>
<evidence type="ECO:0000313" key="1">
    <source>
        <dbReference type="EMBL" id="KAF5878848.1"/>
    </source>
</evidence>
<dbReference type="EMBL" id="JABFCT010000002">
    <property type="protein sequence ID" value="KAF5878848.1"/>
    <property type="molecule type" value="Genomic_DNA"/>
</dbReference>
<dbReference type="AlphaFoldDB" id="A0A8H6B472"/>